<evidence type="ECO:0000256" key="1">
    <source>
        <dbReference type="ARBA" id="ARBA00004328"/>
    </source>
</evidence>
<dbReference type="Pfam" id="PF13884">
    <property type="entry name" value="Peptidase_S74"/>
    <property type="match status" value="1"/>
</dbReference>
<organism evidence="5">
    <name type="scientific">Bacillus phage KoopaTroopa</name>
    <dbReference type="NCBI Taxonomy" id="3234046"/>
    <lineage>
        <taxon>Viruses</taxon>
        <taxon>Duplodnaviria</taxon>
        <taxon>Heunggongvirae</taxon>
        <taxon>Uroviricota</taxon>
        <taxon>Caudoviricetes</taxon>
    </lineage>
</organism>
<accession>A0AB39C706</accession>
<proteinExistence type="predicted"/>
<evidence type="ECO:0000313" key="5">
    <source>
        <dbReference type="EMBL" id="XDJ02414.1"/>
    </source>
</evidence>
<reference evidence="5" key="1">
    <citation type="submission" date="2024-06" db="EMBL/GenBank/DDBJ databases">
        <authorList>
            <person name="Lee H."/>
            <person name="Agrawal S."/>
        </authorList>
    </citation>
    <scope>NUCLEOTIDE SEQUENCE</scope>
</reference>
<keyword evidence="3" id="KW-0175">Coiled coil</keyword>
<keyword evidence="2" id="KW-1227">Viral tail protein</keyword>
<feature type="domain" description="Peptidase S74" evidence="4">
    <location>
        <begin position="818"/>
        <end position="912"/>
    </location>
</feature>
<dbReference type="EMBL" id="PP965177">
    <property type="protein sequence ID" value="XDJ02414.1"/>
    <property type="molecule type" value="Genomic_DNA"/>
</dbReference>
<evidence type="ECO:0000259" key="4">
    <source>
        <dbReference type="PROSITE" id="PS51688"/>
    </source>
</evidence>
<dbReference type="PROSITE" id="PS51688">
    <property type="entry name" value="ICA"/>
    <property type="match status" value="1"/>
</dbReference>
<dbReference type="InterPro" id="IPR030392">
    <property type="entry name" value="S74_ICA"/>
</dbReference>
<protein>
    <submittedName>
        <fullName evidence="5">Tail fiber protein</fullName>
    </submittedName>
</protein>
<keyword evidence="2" id="KW-0946">Virion</keyword>
<comment type="subcellular location">
    <subcellularLocation>
        <location evidence="1">Virion</location>
    </subcellularLocation>
</comment>
<sequence length="922" mass="100524">MALSGSFGTDFSGGYRLQVDWSATQDIANNTSTVMSRLYLISKGSSWTINSSASKYVELNIYTGANNVSSNTIGGLASLGGNQKKEIFWHQITVNHDSDGSKGITIFGIFDINVTLNGSYVGRVSTSSYIQLDTIPRSSTLTTAPDITAGRDHTFSINRYSSEFDHKVRLYVNEVLISELNGQTTGGTFQFSDAQVYTMYQQLNKSTSKSCRINLQTFRYGTYIGENNYYGTCYNWGGGVVTFNTFNFGDNLNINISGHPKMKHTVKFYFDGTLIKTLTNMPTGGSTVTWTPSEVNAMLAEIPNGMGGSGEAIVTSYWVNGGSSIGVWADIASGYWANAGSKARPPKFTGNFTYRDTLTTGINTVGITGNNQYIIQGKSTVLVELLTANKAESQDSATMSEYVATLNGVERRAPFSATGTVTFDFGTVSAGSNSTLTVKAVDSRGLSTPMSKIVNIIPYSLPTVTADVVRRNNFETSTTIPCSGTMSDLNVGGTKKNAVSSIQLRYKETIGGTFTSWENFVFASTVPTYSCTTLTKNLDNTKAWTLEIKVTDKLGTTTVTRTVSAGSPIFFIDWEKKTLGINKFPTSANNALEIAGHLDVDGIVRVKQDQWVSSGGAHGLDMRNSDIKGANAIYFNDDSSASDEGINFLKTGKAVGSTNIADYDNFCIVDGAMKWNGQNILYQFTGTGNIRFGGDFYSQNSGGIWFDQFGNIKGQPNAGAGNSWSLKDADGRNRFLTYIGKGSTGSTEISAYTSGIDLYQDGYKVAMFYSSNYGINRILQLGDGSGLMKWQASAGRFEFRRSDDMDWCKLSGTWVDPSSRSYKKNIELYEESAIDIIMNASPVTYHFKSQDDTEKKRVGLIAEDAPYIVQADEDGTGIDTYGMVTVSWKGIQENTLDIRDLHKEVAELKKEIKLLKNNKGEM</sequence>
<feature type="coiled-coil region" evidence="3">
    <location>
        <begin position="891"/>
        <end position="918"/>
    </location>
</feature>
<evidence type="ECO:0000256" key="2">
    <source>
        <dbReference type="ARBA" id="ARBA00022732"/>
    </source>
</evidence>
<name>A0AB39C706_9CAUD</name>
<evidence type="ECO:0000256" key="3">
    <source>
        <dbReference type="SAM" id="Coils"/>
    </source>
</evidence>
<dbReference type="GO" id="GO:0098015">
    <property type="term" value="C:virus tail"/>
    <property type="evidence" value="ECO:0007669"/>
    <property type="project" value="UniProtKB-KW"/>
</dbReference>